<evidence type="ECO:0000259" key="2">
    <source>
        <dbReference type="PROSITE" id="PS50158"/>
    </source>
</evidence>
<dbReference type="Pfam" id="PF14111">
    <property type="entry name" value="DUF4283"/>
    <property type="match status" value="1"/>
</dbReference>
<gene>
    <name evidence="3" type="ORF">EUGRSUZ_K01585</name>
</gene>
<dbReference type="SUPFAM" id="SSF57756">
    <property type="entry name" value="Retrovirus zinc finger-like domains"/>
    <property type="match status" value="1"/>
</dbReference>
<dbReference type="GO" id="GO:0003676">
    <property type="term" value="F:nucleic acid binding"/>
    <property type="evidence" value="ECO:0007669"/>
    <property type="project" value="InterPro"/>
</dbReference>
<dbReference type="InterPro" id="IPR036875">
    <property type="entry name" value="Znf_CCHC_sf"/>
</dbReference>
<keyword evidence="1" id="KW-0863">Zinc-finger</keyword>
<dbReference type="PANTHER" id="PTHR31286:SF99">
    <property type="entry name" value="DUF4283 DOMAIN-CONTAINING PROTEIN"/>
    <property type="match status" value="1"/>
</dbReference>
<proteinExistence type="predicted"/>
<reference evidence="3" key="1">
    <citation type="submission" date="2013-07" db="EMBL/GenBank/DDBJ databases">
        <title>The genome of Eucalyptus grandis.</title>
        <authorList>
            <person name="Schmutz J."/>
            <person name="Hayes R."/>
            <person name="Myburg A."/>
            <person name="Tuskan G."/>
            <person name="Grattapaglia D."/>
            <person name="Rokhsar D.S."/>
        </authorList>
    </citation>
    <scope>NUCLEOTIDE SEQUENCE</scope>
    <source>
        <tissue evidence="3">Leaf extractions</tissue>
    </source>
</reference>
<dbReference type="InterPro" id="IPR040256">
    <property type="entry name" value="At4g02000-like"/>
</dbReference>
<feature type="domain" description="CCHC-type" evidence="2">
    <location>
        <begin position="182"/>
        <end position="197"/>
    </location>
</feature>
<dbReference type="GO" id="GO:0008270">
    <property type="term" value="F:zinc ion binding"/>
    <property type="evidence" value="ECO:0007669"/>
    <property type="project" value="UniProtKB-KW"/>
</dbReference>
<dbReference type="OMA" id="MAAYMEG"/>
<name>A0A059A3D3_EUCGR</name>
<dbReference type="PROSITE" id="PS50158">
    <property type="entry name" value="ZF_CCHC"/>
    <property type="match status" value="1"/>
</dbReference>
<dbReference type="Pfam" id="PF14392">
    <property type="entry name" value="zf-CCHC_4"/>
    <property type="match status" value="1"/>
</dbReference>
<dbReference type="EMBL" id="KK198763">
    <property type="protein sequence ID" value="KCW47845.1"/>
    <property type="molecule type" value="Genomic_DNA"/>
</dbReference>
<dbReference type="AlphaFoldDB" id="A0A059A3D3"/>
<sequence length="235" mass="27204">MWLEDDIIDLENIDTSEQEKDCRAMLIGKLFMNPNVNVQVFQSTMKTASKIESVDITPLEQGQFLFAFKTERDSKHVLNGGPWSFANHCLLLKAWEPNTPSRCYNFSKEAFWVHIFGLPVEWRNAKAVLEIKVEPKGGANFVSGKVKVELDLFAPLKQGSVVKRVGQKFWLEYKYERLPHFCYACGKLGHYTTQCAENQVDLERINELRFGYWLKAEAKEFSPICKMFYEDLEKG</sequence>
<dbReference type="Gramene" id="KCW47845">
    <property type="protein sequence ID" value="KCW47845"/>
    <property type="gene ID" value="EUGRSUZ_K01585"/>
</dbReference>
<protein>
    <recommendedName>
        <fullName evidence="2">CCHC-type domain-containing protein</fullName>
    </recommendedName>
</protein>
<accession>A0A059A3D3</accession>
<dbReference type="PANTHER" id="PTHR31286">
    <property type="entry name" value="GLYCINE-RICH CELL WALL STRUCTURAL PROTEIN 1.8-LIKE"/>
    <property type="match status" value="1"/>
</dbReference>
<dbReference type="InterPro" id="IPR001878">
    <property type="entry name" value="Znf_CCHC"/>
</dbReference>
<dbReference type="InterPro" id="IPR025558">
    <property type="entry name" value="DUF4283"/>
</dbReference>
<keyword evidence="1" id="KW-0479">Metal-binding</keyword>
<evidence type="ECO:0000256" key="1">
    <source>
        <dbReference type="PROSITE-ProRule" id="PRU00047"/>
    </source>
</evidence>
<dbReference type="FunCoup" id="A0A059A3D3">
    <property type="interactions" value="4"/>
</dbReference>
<dbReference type="InParanoid" id="A0A059A3D3"/>
<dbReference type="STRING" id="71139.A0A059A3D3"/>
<dbReference type="InterPro" id="IPR025836">
    <property type="entry name" value="Zn_knuckle_CX2CX4HX4C"/>
</dbReference>
<keyword evidence="1" id="KW-0862">Zinc</keyword>
<evidence type="ECO:0000313" key="3">
    <source>
        <dbReference type="EMBL" id="KCW47845.1"/>
    </source>
</evidence>
<organism evidence="3">
    <name type="scientific">Eucalyptus grandis</name>
    <name type="common">Flooded gum</name>
    <dbReference type="NCBI Taxonomy" id="71139"/>
    <lineage>
        <taxon>Eukaryota</taxon>
        <taxon>Viridiplantae</taxon>
        <taxon>Streptophyta</taxon>
        <taxon>Embryophyta</taxon>
        <taxon>Tracheophyta</taxon>
        <taxon>Spermatophyta</taxon>
        <taxon>Magnoliopsida</taxon>
        <taxon>eudicotyledons</taxon>
        <taxon>Gunneridae</taxon>
        <taxon>Pentapetalae</taxon>
        <taxon>rosids</taxon>
        <taxon>malvids</taxon>
        <taxon>Myrtales</taxon>
        <taxon>Myrtaceae</taxon>
        <taxon>Myrtoideae</taxon>
        <taxon>Eucalypteae</taxon>
        <taxon>Eucalyptus</taxon>
    </lineage>
</organism>